<dbReference type="PROSITE" id="PS51278">
    <property type="entry name" value="GATASE_TYPE_2"/>
    <property type="match status" value="1"/>
</dbReference>
<dbReference type="CDD" id="cd05008">
    <property type="entry name" value="SIS_GlmS_GlmD_1"/>
    <property type="match status" value="1"/>
</dbReference>
<name>A0A8S9FT20_BRACR</name>
<keyword evidence="4" id="KW-0032">Aminotransferase</keyword>
<dbReference type="GO" id="GO:0006002">
    <property type="term" value="P:fructose 6-phosphate metabolic process"/>
    <property type="evidence" value="ECO:0007669"/>
    <property type="project" value="TreeGrafter"/>
</dbReference>
<dbReference type="CDD" id="cd05009">
    <property type="entry name" value="SIS_GlmS_GlmD_2"/>
    <property type="match status" value="1"/>
</dbReference>
<dbReference type="SUPFAM" id="SSF56235">
    <property type="entry name" value="N-terminal nucleophile aminohydrolases (Ntn hydrolases)"/>
    <property type="match status" value="1"/>
</dbReference>
<dbReference type="FunFam" id="3.40.50.10490:FF:000002">
    <property type="entry name" value="Glutamine--fructose-6-phosphate aminotransferase [isomerizing]"/>
    <property type="match status" value="1"/>
</dbReference>
<dbReference type="InterPro" id="IPR017932">
    <property type="entry name" value="GATase_2_dom"/>
</dbReference>
<organism evidence="10">
    <name type="scientific">Brassica cretica</name>
    <name type="common">Mustard</name>
    <dbReference type="NCBI Taxonomy" id="69181"/>
    <lineage>
        <taxon>Eukaryota</taxon>
        <taxon>Viridiplantae</taxon>
        <taxon>Streptophyta</taxon>
        <taxon>Embryophyta</taxon>
        <taxon>Tracheophyta</taxon>
        <taxon>Spermatophyta</taxon>
        <taxon>Magnoliopsida</taxon>
        <taxon>eudicotyledons</taxon>
        <taxon>Gunneridae</taxon>
        <taxon>Pentapetalae</taxon>
        <taxon>rosids</taxon>
        <taxon>malvids</taxon>
        <taxon>Brassicales</taxon>
        <taxon>Brassicaceae</taxon>
        <taxon>Brassiceae</taxon>
        <taxon>Brassica</taxon>
    </lineage>
</organism>
<evidence type="ECO:0000256" key="4">
    <source>
        <dbReference type="ARBA" id="ARBA00022576"/>
    </source>
</evidence>
<dbReference type="GO" id="GO:0097367">
    <property type="term" value="F:carbohydrate derivative binding"/>
    <property type="evidence" value="ECO:0007669"/>
    <property type="project" value="InterPro"/>
</dbReference>
<dbReference type="Pfam" id="PF13522">
    <property type="entry name" value="GATase_6"/>
    <property type="match status" value="1"/>
</dbReference>
<gene>
    <name evidence="10" type="ORF">F2Q70_00030277</name>
</gene>
<evidence type="ECO:0000256" key="1">
    <source>
        <dbReference type="ARBA" id="ARBA00001031"/>
    </source>
</evidence>
<evidence type="ECO:0000256" key="6">
    <source>
        <dbReference type="ARBA" id="ARBA00022737"/>
    </source>
</evidence>
<feature type="domain" description="SIS" evidence="9">
    <location>
        <begin position="580"/>
        <end position="723"/>
    </location>
</feature>
<protein>
    <recommendedName>
        <fullName evidence="3">glutamine--fructose-6-phosphate transaminase (isomerizing)</fullName>
        <ecNumber evidence="3">2.6.1.16</ecNumber>
    </recommendedName>
</protein>
<dbReference type="Gene3D" id="3.60.20.10">
    <property type="entry name" value="Glutamine Phosphoribosylpyrophosphate, subunit 1, domain 1"/>
    <property type="match status" value="1"/>
</dbReference>
<proteinExistence type="predicted"/>
<keyword evidence="7" id="KW-0315">Glutamine amidotransferase</keyword>
<dbReference type="InterPro" id="IPR035490">
    <property type="entry name" value="GlmS/FrlB_SIS"/>
</dbReference>
<dbReference type="EC" id="2.6.1.16" evidence="3"/>
<dbReference type="PANTHER" id="PTHR10937:SF0">
    <property type="entry name" value="GLUTAMINE--FRUCTOSE-6-PHOSPHATE TRANSAMINASE (ISOMERIZING)"/>
    <property type="match status" value="1"/>
</dbReference>
<dbReference type="AlphaFoldDB" id="A0A8S9FT20"/>
<comment type="caution">
    <text evidence="10">The sequence shown here is derived from an EMBL/GenBank/DDBJ whole genome shotgun (WGS) entry which is preliminary data.</text>
</comment>
<dbReference type="PROSITE" id="PS51464">
    <property type="entry name" value="SIS"/>
    <property type="match status" value="2"/>
</dbReference>
<sequence length="733" mass="80365">MCGIFAYLNFHANKERRFILDVLFNGLRRLEYRGYDSAGIAIDSSLLSQNCPTSSPPLVFRQAGNIESLVNSVNEEIANTELNLEEVFYFHAGIAHTRWATHGEPAPRNSHPQSSGPGDDFLVVHNGVITNYEVLKETLVRHGFTFESDTDTEVIPKLAKFVFDKANEEGEQTVSFCEVVFEVMRHLEGAYALIFKSWRYPNELVACKRGSPLLLGVKELDQDMSNTHVFKDAHFLSKNDHPKEFFLSSDPHALVEHTKKVLVIEDEEVVHLKDGGVDILKFERRSGSSRPASVERALSVLEMEVEQISKGKYDHYMQKEIHEQPESLTTTMRGRLIRGGSSKPKTVLLGGLKDHLKTIRRSRRIVFIGCGTSYNAALASRPILEELSGIPVSMEIASDLWDRQGPIYREDTAVFVSQSGETADTLLALDYARENGALCVGITNTVGSSIARKTDCGVHINAGAEIGVASTKSGETADTLLALDYARKNGALCVGITNTVGSSIARKTDCGVHINAGAEIGVASTKAYTSQIVVMVMLALAIGSDTISSQTRREAIIDGLLDLPNKIREVLKLDEEMKDLAQLLIEEQSLLVFGRGYNYATALEGALKVKEVSLMHSEGILAGEMKHGPLALVDENLPIAVIATRDACFSKQQSVIQQLHARKGRLIVMCSKGDAASVSSSGSCRAIEVPQVEDCLQPVVNIVPLQLLAYHLTVLRGHNVDQPRNLAKSVTTQ</sequence>
<keyword evidence="5" id="KW-0808">Transferase</keyword>
<dbReference type="Gene3D" id="3.40.50.10490">
    <property type="entry name" value="Glucose-6-phosphate isomerase like protein, domain 1"/>
    <property type="match status" value="3"/>
</dbReference>
<keyword evidence="6" id="KW-0677">Repeat</keyword>
<comment type="pathway">
    <text evidence="2">Nucleotide-sugar biosynthesis; UDP-N-acetyl-alpha-D-glucosamine biosynthesis; alpha-D-glucosamine 6-phosphate from D-fructose 6-phosphate: step 1/1.</text>
</comment>
<dbReference type="InterPro" id="IPR029055">
    <property type="entry name" value="Ntn_hydrolases_N"/>
</dbReference>
<dbReference type="GO" id="GO:0006047">
    <property type="term" value="P:UDP-N-acetylglucosamine metabolic process"/>
    <property type="evidence" value="ECO:0007669"/>
    <property type="project" value="TreeGrafter"/>
</dbReference>
<accession>A0A8S9FT20</accession>
<reference evidence="10" key="1">
    <citation type="submission" date="2019-12" db="EMBL/GenBank/DDBJ databases">
        <title>Genome sequencing and annotation of Brassica cretica.</title>
        <authorList>
            <person name="Studholme D.J."/>
            <person name="Sarris P.F."/>
        </authorList>
    </citation>
    <scope>NUCLEOTIDE SEQUENCE</scope>
    <source>
        <strain evidence="10">PFS-102/07</strain>
        <tissue evidence="10">Leaf</tissue>
    </source>
</reference>
<comment type="catalytic activity">
    <reaction evidence="1">
        <text>D-fructose 6-phosphate + L-glutamine = D-glucosamine 6-phosphate + L-glutamate</text>
        <dbReference type="Rhea" id="RHEA:13237"/>
        <dbReference type="ChEBI" id="CHEBI:29985"/>
        <dbReference type="ChEBI" id="CHEBI:58359"/>
        <dbReference type="ChEBI" id="CHEBI:58725"/>
        <dbReference type="ChEBI" id="CHEBI:61527"/>
        <dbReference type="EC" id="2.6.1.16"/>
    </reaction>
</comment>
<dbReference type="PANTHER" id="PTHR10937">
    <property type="entry name" value="GLUCOSAMINE--FRUCTOSE-6-PHOSPHATE AMINOTRANSFERASE, ISOMERIZING"/>
    <property type="match status" value="1"/>
</dbReference>
<dbReference type="SUPFAM" id="SSF53697">
    <property type="entry name" value="SIS domain"/>
    <property type="match status" value="2"/>
</dbReference>
<evidence type="ECO:0000256" key="3">
    <source>
        <dbReference type="ARBA" id="ARBA00012916"/>
    </source>
</evidence>
<dbReference type="FunFam" id="3.60.20.10:FF:000052">
    <property type="entry name" value="Glutamine--fructose-6-phosphate aminotransferase [isomerizing] 2"/>
    <property type="match status" value="1"/>
</dbReference>
<evidence type="ECO:0000313" key="10">
    <source>
        <dbReference type="EMBL" id="KAF2533862.1"/>
    </source>
</evidence>
<dbReference type="InterPro" id="IPR001347">
    <property type="entry name" value="SIS_dom"/>
</dbReference>
<dbReference type="FunFam" id="3.40.50.10490:FF:000001">
    <property type="entry name" value="Glutamine--fructose-6-phosphate aminotransferase [isomerizing]"/>
    <property type="match status" value="1"/>
</dbReference>
<feature type="domain" description="SIS" evidence="9">
    <location>
        <begin position="355"/>
        <end position="496"/>
    </location>
</feature>
<evidence type="ECO:0000256" key="7">
    <source>
        <dbReference type="ARBA" id="ARBA00022962"/>
    </source>
</evidence>
<dbReference type="GO" id="GO:0006487">
    <property type="term" value="P:protein N-linked glycosylation"/>
    <property type="evidence" value="ECO:0007669"/>
    <property type="project" value="TreeGrafter"/>
</dbReference>
<feature type="domain" description="Glutamine amidotransferase type-2" evidence="8">
    <location>
        <begin position="2"/>
        <end position="275"/>
    </location>
</feature>
<dbReference type="CDD" id="cd00714">
    <property type="entry name" value="GFAT"/>
    <property type="match status" value="1"/>
</dbReference>
<evidence type="ECO:0000259" key="9">
    <source>
        <dbReference type="PROSITE" id="PS51464"/>
    </source>
</evidence>
<dbReference type="GO" id="GO:0004360">
    <property type="term" value="F:glutamine-fructose-6-phosphate transaminase (isomerizing) activity"/>
    <property type="evidence" value="ECO:0007669"/>
    <property type="project" value="UniProtKB-EC"/>
</dbReference>
<dbReference type="InterPro" id="IPR046348">
    <property type="entry name" value="SIS_dom_sf"/>
</dbReference>
<dbReference type="InterPro" id="IPR047084">
    <property type="entry name" value="GFAT_N"/>
</dbReference>
<evidence type="ECO:0000256" key="2">
    <source>
        <dbReference type="ARBA" id="ARBA00004775"/>
    </source>
</evidence>
<dbReference type="GO" id="GO:0046349">
    <property type="term" value="P:amino sugar biosynthetic process"/>
    <property type="evidence" value="ECO:0007669"/>
    <property type="project" value="UniProtKB-ARBA"/>
</dbReference>
<dbReference type="InterPro" id="IPR035466">
    <property type="entry name" value="GlmS/AgaS_SIS"/>
</dbReference>
<dbReference type="Pfam" id="PF01380">
    <property type="entry name" value="SIS"/>
    <property type="match status" value="2"/>
</dbReference>
<dbReference type="EMBL" id="QGKY02002305">
    <property type="protein sequence ID" value="KAF2533862.1"/>
    <property type="molecule type" value="Genomic_DNA"/>
</dbReference>
<evidence type="ECO:0000256" key="5">
    <source>
        <dbReference type="ARBA" id="ARBA00022679"/>
    </source>
</evidence>
<evidence type="ECO:0000259" key="8">
    <source>
        <dbReference type="PROSITE" id="PS51278"/>
    </source>
</evidence>